<evidence type="ECO:0000313" key="2">
    <source>
        <dbReference type="EMBL" id="TYH86230.1"/>
    </source>
</evidence>
<organism evidence="2 3">
    <name type="scientific">Gossypium tomentosum</name>
    <name type="common">Hawaiian cotton</name>
    <name type="synonym">Gossypium sandvicense</name>
    <dbReference type="NCBI Taxonomy" id="34277"/>
    <lineage>
        <taxon>Eukaryota</taxon>
        <taxon>Viridiplantae</taxon>
        <taxon>Streptophyta</taxon>
        <taxon>Embryophyta</taxon>
        <taxon>Tracheophyta</taxon>
        <taxon>Spermatophyta</taxon>
        <taxon>Magnoliopsida</taxon>
        <taxon>eudicotyledons</taxon>
        <taxon>Gunneridae</taxon>
        <taxon>Pentapetalae</taxon>
        <taxon>rosids</taxon>
        <taxon>malvids</taxon>
        <taxon>Malvales</taxon>
        <taxon>Malvaceae</taxon>
        <taxon>Malvoideae</taxon>
        <taxon>Gossypium</taxon>
    </lineage>
</organism>
<feature type="compositionally biased region" description="Basic and acidic residues" evidence="1">
    <location>
        <begin position="217"/>
        <end position="233"/>
    </location>
</feature>
<feature type="region of interest" description="Disordered" evidence="1">
    <location>
        <begin position="217"/>
        <end position="280"/>
    </location>
</feature>
<keyword evidence="3" id="KW-1185">Reference proteome</keyword>
<evidence type="ECO:0000256" key="1">
    <source>
        <dbReference type="SAM" id="MobiDB-lite"/>
    </source>
</evidence>
<feature type="compositionally biased region" description="Polar residues" evidence="1">
    <location>
        <begin position="148"/>
        <end position="159"/>
    </location>
</feature>
<name>A0A5D2M4N8_GOSTO</name>
<proteinExistence type="predicted"/>
<reference evidence="2 3" key="1">
    <citation type="submission" date="2019-07" db="EMBL/GenBank/DDBJ databases">
        <title>WGS assembly of Gossypium tomentosum.</title>
        <authorList>
            <person name="Chen Z.J."/>
            <person name="Sreedasyam A."/>
            <person name="Ando A."/>
            <person name="Song Q."/>
            <person name="De L."/>
            <person name="Hulse-Kemp A."/>
            <person name="Ding M."/>
            <person name="Ye W."/>
            <person name="Kirkbride R."/>
            <person name="Jenkins J."/>
            <person name="Plott C."/>
            <person name="Lovell J."/>
            <person name="Lin Y.-M."/>
            <person name="Vaughn R."/>
            <person name="Liu B."/>
            <person name="Li W."/>
            <person name="Simpson S."/>
            <person name="Scheffler B."/>
            <person name="Saski C."/>
            <person name="Grover C."/>
            <person name="Hu G."/>
            <person name="Conover J."/>
            <person name="Carlson J."/>
            <person name="Shu S."/>
            <person name="Boston L."/>
            <person name="Williams M."/>
            <person name="Peterson D."/>
            <person name="Mcgee K."/>
            <person name="Jones D."/>
            <person name="Wendel J."/>
            <person name="Stelly D."/>
            <person name="Grimwood J."/>
            <person name="Schmutz J."/>
        </authorList>
    </citation>
    <scope>NUCLEOTIDE SEQUENCE [LARGE SCALE GENOMIC DNA]</scope>
    <source>
        <strain evidence="2">7179.01</strain>
    </source>
</reference>
<feature type="region of interest" description="Disordered" evidence="1">
    <location>
        <begin position="145"/>
        <end position="195"/>
    </location>
</feature>
<accession>A0A5D2M4N8</accession>
<dbReference type="AlphaFoldDB" id="A0A5D2M4N8"/>
<evidence type="ECO:0000313" key="3">
    <source>
        <dbReference type="Proteomes" id="UP000322667"/>
    </source>
</evidence>
<dbReference type="EMBL" id="CM017623">
    <property type="protein sequence ID" value="TYH86230.1"/>
    <property type="molecule type" value="Genomic_DNA"/>
</dbReference>
<protein>
    <submittedName>
        <fullName evidence="2">Uncharacterized protein</fullName>
    </submittedName>
</protein>
<sequence>MRHSSSNPGDRRKCKANLHPAQRNLCTPPLPFGRPLTPHRNCLPKTIPWPVGPDTRFSCYLKVKSYRDYIENIIFVGGRWLFLITMSIMFCPKYEAHSRILIIFHVFMHEEKEIDKGKKEVLKLVSKRDHIGELKELYLCSSKHGPRVQTNKNPGNTQHPAAVSNEGGENGRPRTTVKKKSAQEPGRSRVKHEKTRALVITNIDYKLVGGGAKDEKTLRSVGHEQPPQKHWCEDTNNLRNSQTVGTPANNRRRKRKTQHSTDQREESIKRKHLRHKHQPP</sequence>
<feature type="compositionally biased region" description="Polar residues" evidence="1">
    <location>
        <begin position="234"/>
        <end position="249"/>
    </location>
</feature>
<feature type="compositionally biased region" description="Basic and acidic residues" evidence="1">
    <location>
        <begin position="259"/>
        <end position="268"/>
    </location>
</feature>
<feature type="compositionally biased region" description="Basic residues" evidence="1">
    <location>
        <begin position="269"/>
        <end position="280"/>
    </location>
</feature>
<dbReference type="Proteomes" id="UP000322667">
    <property type="component" value="Chromosome D01"/>
</dbReference>
<gene>
    <name evidence="2" type="ORF">ES332_D01G027200v1</name>
</gene>